<dbReference type="Pfam" id="PF01391">
    <property type="entry name" value="Collagen"/>
    <property type="match status" value="1"/>
</dbReference>
<feature type="domain" description="Ig-like" evidence="6">
    <location>
        <begin position="143"/>
        <end position="231"/>
    </location>
</feature>
<dbReference type="InterPro" id="IPR013783">
    <property type="entry name" value="Ig-like_fold"/>
</dbReference>
<feature type="region of interest" description="Disordered" evidence="5">
    <location>
        <begin position="1"/>
        <end position="144"/>
    </location>
</feature>
<comment type="caution">
    <text evidence="8">The sequence shown here is derived from an EMBL/GenBank/DDBJ whole genome shotgun (WGS) entry which is preliminary data.</text>
</comment>
<dbReference type="SMART" id="SM00408">
    <property type="entry name" value="IGc2"/>
    <property type="match status" value="2"/>
</dbReference>
<feature type="domain" description="Ig-like" evidence="6">
    <location>
        <begin position="249"/>
        <end position="316"/>
    </location>
</feature>
<evidence type="ECO:0000256" key="1">
    <source>
        <dbReference type="ARBA" id="ARBA00022729"/>
    </source>
</evidence>
<dbReference type="InterPro" id="IPR003598">
    <property type="entry name" value="Ig_sub2"/>
</dbReference>
<keyword evidence="1" id="KW-0732">Signal</keyword>
<feature type="compositionally biased region" description="Basic and acidic residues" evidence="5">
    <location>
        <begin position="19"/>
        <end position="35"/>
    </location>
</feature>
<dbReference type="STRING" id="50429.A0A2B4RVB1"/>
<evidence type="ECO:0000256" key="4">
    <source>
        <dbReference type="ARBA" id="ARBA00023319"/>
    </source>
</evidence>
<dbReference type="Gene3D" id="2.60.120.1000">
    <property type="match status" value="1"/>
</dbReference>
<feature type="region of interest" description="Disordered" evidence="5">
    <location>
        <begin position="325"/>
        <end position="344"/>
    </location>
</feature>
<dbReference type="PROSITE" id="PS50835">
    <property type="entry name" value="IG_LIKE"/>
    <property type="match status" value="2"/>
</dbReference>
<keyword evidence="4" id="KW-0393">Immunoglobulin domain</keyword>
<dbReference type="NCBIfam" id="NF040941">
    <property type="entry name" value="GGGWT_bact"/>
    <property type="match status" value="1"/>
</dbReference>
<evidence type="ECO:0000256" key="2">
    <source>
        <dbReference type="ARBA" id="ARBA00022737"/>
    </source>
</evidence>
<organism evidence="8 9">
    <name type="scientific">Stylophora pistillata</name>
    <name type="common">Smooth cauliflower coral</name>
    <dbReference type="NCBI Taxonomy" id="50429"/>
    <lineage>
        <taxon>Eukaryota</taxon>
        <taxon>Metazoa</taxon>
        <taxon>Cnidaria</taxon>
        <taxon>Anthozoa</taxon>
        <taxon>Hexacorallia</taxon>
        <taxon>Scleractinia</taxon>
        <taxon>Astrocoeniina</taxon>
        <taxon>Pocilloporidae</taxon>
        <taxon>Stylophora</taxon>
    </lineage>
</organism>
<dbReference type="SUPFAM" id="SSF56496">
    <property type="entry name" value="Fibrinogen C-terminal domain-like"/>
    <property type="match status" value="1"/>
</dbReference>
<evidence type="ECO:0000256" key="5">
    <source>
        <dbReference type="SAM" id="MobiDB-lite"/>
    </source>
</evidence>
<feature type="compositionally biased region" description="Pro residues" evidence="5">
    <location>
        <begin position="92"/>
        <end position="103"/>
    </location>
</feature>
<evidence type="ECO:0000256" key="3">
    <source>
        <dbReference type="ARBA" id="ARBA00023157"/>
    </source>
</evidence>
<feature type="domain" description="Fibrinogen C-terminal" evidence="7">
    <location>
        <begin position="314"/>
        <end position="371"/>
    </location>
</feature>
<feature type="compositionally biased region" description="Polar residues" evidence="5">
    <location>
        <begin position="57"/>
        <end position="68"/>
    </location>
</feature>
<keyword evidence="3" id="KW-1015">Disulfide bond</keyword>
<dbReference type="InterPro" id="IPR036056">
    <property type="entry name" value="Fibrinogen-like_C"/>
</dbReference>
<dbReference type="InterPro" id="IPR036179">
    <property type="entry name" value="Ig-like_dom_sf"/>
</dbReference>
<keyword evidence="9" id="KW-1185">Reference proteome</keyword>
<dbReference type="PANTHER" id="PTHR12231:SF253">
    <property type="entry name" value="DPR-INTERACTING PROTEIN ETA, ISOFORM B-RELATED"/>
    <property type="match status" value="1"/>
</dbReference>
<dbReference type="SMART" id="SM00409">
    <property type="entry name" value="IG"/>
    <property type="match status" value="2"/>
</dbReference>
<dbReference type="PANTHER" id="PTHR12231">
    <property type="entry name" value="CTX-RELATED TYPE I TRANSMEMBRANE PROTEIN"/>
    <property type="match status" value="1"/>
</dbReference>
<dbReference type="InterPro" id="IPR002181">
    <property type="entry name" value="Fibrinogen_a/b/g_C_dom"/>
</dbReference>
<dbReference type="Proteomes" id="UP000225706">
    <property type="component" value="Unassembled WGS sequence"/>
</dbReference>
<gene>
    <name evidence="8" type="primary">Cntn4</name>
    <name evidence="8" type="ORF">AWC38_SpisGene15297</name>
</gene>
<protein>
    <submittedName>
        <fullName evidence="8">Contactin-4</fullName>
    </submittedName>
</protein>
<sequence>MNSLASSVYCPNIIRGKRDRPDLQTRQTREVKNTDGRSNASASIDREAIRKEVRLAVSSQACSAQCPNSIRGRRGRPGQRGPPGKNESPGPKGIPGPAGPVGPPGKHGPSGQQGIMGPKGNHGPQDIQGPPGPMGPPGASGEPVGALIIQKPSSVIFEEGLKVSLVYEATGKPTPIITWRKAVGHMSKERSRVLNGRLEIINVAKTDGGDYICSAKNVLNEDSIHTQVTVFEQLKFALLPPLKRLAITSENVLLTCEAQGAREVVGQRTGQGLPSGRVVYSNGSLLLKNVSPTDAGSYTCIARNFHRSIETSSVLEVGKPSSCSEIKKQNKGTSSGTYTIDPDGEGGVTPFSAYCDMRNKGGVTYDARSSQ</sequence>
<dbReference type="EMBL" id="LSMT01000324">
    <property type="protein sequence ID" value="PFX20258.1"/>
    <property type="molecule type" value="Genomic_DNA"/>
</dbReference>
<reference evidence="9" key="1">
    <citation type="journal article" date="2017" name="bioRxiv">
        <title>Comparative analysis of the genomes of Stylophora pistillata and Acropora digitifera provides evidence for extensive differences between species of corals.</title>
        <authorList>
            <person name="Voolstra C.R."/>
            <person name="Li Y."/>
            <person name="Liew Y.J."/>
            <person name="Baumgarten S."/>
            <person name="Zoccola D."/>
            <person name="Flot J.-F."/>
            <person name="Tambutte S."/>
            <person name="Allemand D."/>
            <person name="Aranda M."/>
        </authorList>
    </citation>
    <scope>NUCLEOTIDE SEQUENCE [LARGE SCALE GENOMIC DNA]</scope>
</reference>
<evidence type="ECO:0000313" key="9">
    <source>
        <dbReference type="Proteomes" id="UP000225706"/>
    </source>
</evidence>
<proteinExistence type="predicted"/>
<dbReference type="AlphaFoldDB" id="A0A2B4RVB1"/>
<dbReference type="InterPro" id="IPR007110">
    <property type="entry name" value="Ig-like_dom"/>
</dbReference>
<evidence type="ECO:0000313" key="8">
    <source>
        <dbReference type="EMBL" id="PFX20258.1"/>
    </source>
</evidence>
<dbReference type="InterPro" id="IPR051170">
    <property type="entry name" value="Neural/epithelial_adhesion"/>
</dbReference>
<evidence type="ECO:0000259" key="6">
    <source>
        <dbReference type="PROSITE" id="PS50835"/>
    </source>
</evidence>
<dbReference type="InterPro" id="IPR013098">
    <property type="entry name" value="Ig_I-set"/>
</dbReference>
<dbReference type="SUPFAM" id="SSF48726">
    <property type="entry name" value="Immunoglobulin"/>
    <property type="match status" value="2"/>
</dbReference>
<evidence type="ECO:0000259" key="7">
    <source>
        <dbReference type="PROSITE" id="PS51406"/>
    </source>
</evidence>
<keyword evidence="2" id="KW-0677">Repeat</keyword>
<feature type="compositionally biased region" description="Basic and acidic residues" evidence="5">
    <location>
        <begin position="44"/>
        <end position="54"/>
    </location>
</feature>
<name>A0A2B4RVB1_STYPI</name>
<dbReference type="InterPro" id="IPR008160">
    <property type="entry name" value="Collagen"/>
</dbReference>
<dbReference type="PROSITE" id="PS51406">
    <property type="entry name" value="FIBRINOGEN_C_2"/>
    <property type="match status" value="1"/>
</dbReference>
<dbReference type="InterPro" id="IPR003599">
    <property type="entry name" value="Ig_sub"/>
</dbReference>
<dbReference type="Pfam" id="PF13927">
    <property type="entry name" value="Ig_3"/>
    <property type="match status" value="1"/>
</dbReference>
<dbReference type="OrthoDB" id="10534746at2759"/>
<accession>A0A2B4RVB1</accession>
<dbReference type="Gene3D" id="2.60.40.10">
    <property type="entry name" value="Immunoglobulins"/>
    <property type="match status" value="2"/>
</dbReference>
<dbReference type="Pfam" id="PF07679">
    <property type="entry name" value="I-set"/>
    <property type="match status" value="1"/>
</dbReference>